<dbReference type="InterPro" id="IPR011075">
    <property type="entry name" value="TetR_C"/>
</dbReference>
<evidence type="ECO:0000256" key="1">
    <source>
        <dbReference type="ARBA" id="ARBA00023015"/>
    </source>
</evidence>
<keyword evidence="8" id="KW-1185">Reference proteome</keyword>
<evidence type="ECO:0000313" key="8">
    <source>
        <dbReference type="Proteomes" id="UP000325529"/>
    </source>
</evidence>
<feature type="DNA-binding region" description="H-T-H motif" evidence="4">
    <location>
        <begin position="39"/>
        <end position="58"/>
    </location>
</feature>
<accession>A0A5J6G8S7</accession>
<dbReference type="Gene3D" id="1.10.357.10">
    <property type="entry name" value="Tetracycline Repressor, domain 2"/>
    <property type="match status" value="1"/>
</dbReference>
<protein>
    <submittedName>
        <fullName evidence="7">TetR family transcriptional regulator</fullName>
    </submittedName>
</protein>
<dbReference type="SUPFAM" id="SSF46689">
    <property type="entry name" value="Homeodomain-like"/>
    <property type="match status" value="1"/>
</dbReference>
<organism evidence="7 8">
    <name type="scientific">Streptomyces kanamyceticus</name>
    <dbReference type="NCBI Taxonomy" id="1967"/>
    <lineage>
        <taxon>Bacteria</taxon>
        <taxon>Bacillati</taxon>
        <taxon>Actinomycetota</taxon>
        <taxon>Actinomycetes</taxon>
        <taxon>Kitasatosporales</taxon>
        <taxon>Streptomycetaceae</taxon>
        <taxon>Streptomyces</taxon>
    </lineage>
</organism>
<dbReference type="Gene3D" id="1.10.10.60">
    <property type="entry name" value="Homeodomain-like"/>
    <property type="match status" value="1"/>
</dbReference>
<dbReference type="EMBL" id="CP023699">
    <property type="protein sequence ID" value="QEU89646.1"/>
    <property type="molecule type" value="Genomic_DNA"/>
</dbReference>
<evidence type="ECO:0000259" key="6">
    <source>
        <dbReference type="PROSITE" id="PS50977"/>
    </source>
</evidence>
<dbReference type="InterPro" id="IPR036271">
    <property type="entry name" value="Tet_transcr_reg_TetR-rel_C_sf"/>
</dbReference>
<reference evidence="7 8" key="1">
    <citation type="submission" date="2017-09" db="EMBL/GenBank/DDBJ databases">
        <authorList>
            <person name="Lee N."/>
            <person name="Cho B.-K."/>
        </authorList>
    </citation>
    <scope>NUCLEOTIDE SEQUENCE [LARGE SCALE GENOMIC DNA]</scope>
    <source>
        <strain evidence="7 8">ATCC 12853</strain>
    </source>
</reference>
<dbReference type="GO" id="GO:0003677">
    <property type="term" value="F:DNA binding"/>
    <property type="evidence" value="ECO:0007669"/>
    <property type="project" value="UniProtKB-UniRule"/>
</dbReference>
<keyword evidence="3" id="KW-0804">Transcription</keyword>
<dbReference type="InterPro" id="IPR001647">
    <property type="entry name" value="HTH_TetR"/>
</dbReference>
<feature type="compositionally biased region" description="Low complexity" evidence="5">
    <location>
        <begin position="1"/>
        <end position="15"/>
    </location>
</feature>
<dbReference type="Pfam" id="PF16859">
    <property type="entry name" value="TetR_C_11"/>
    <property type="match status" value="1"/>
</dbReference>
<name>A0A5J6G8S7_STRKN</name>
<evidence type="ECO:0000313" key="7">
    <source>
        <dbReference type="EMBL" id="QEU89646.1"/>
    </source>
</evidence>
<keyword evidence="2 4" id="KW-0238">DNA-binding</keyword>
<keyword evidence="1" id="KW-0805">Transcription regulation</keyword>
<dbReference type="SUPFAM" id="SSF48498">
    <property type="entry name" value="Tetracyclin repressor-like, C-terminal domain"/>
    <property type="match status" value="1"/>
</dbReference>
<evidence type="ECO:0000256" key="4">
    <source>
        <dbReference type="PROSITE-ProRule" id="PRU00335"/>
    </source>
</evidence>
<gene>
    <name evidence="7" type="ORF">CP970_00525</name>
</gene>
<evidence type="ECO:0000256" key="5">
    <source>
        <dbReference type="SAM" id="MobiDB-lite"/>
    </source>
</evidence>
<dbReference type="KEGG" id="ska:CP970_00525"/>
<sequence length="195" mass="20941">MVTQASGTARPGGRTARTREAVRAATRELLAESADGTVDIAEVSARSGVHIATIYRRWRTADGLIIDAVVDELGSRSPLPATGDLRADLHAWITNLLTDLTRPGHLAFFRALLRAGGDEQDGRGFAEPRIQQIQATLDAAGATVLTWLDIFELVLAPAYVRALLTMPMDPSTEAERLVDNVLAVRSARERAAASS</sequence>
<feature type="region of interest" description="Disordered" evidence="5">
    <location>
        <begin position="1"/>
        <end position="21"/>
    </location>
</feature>
<dbReference type="AlphaFoldDB" id="A0A5J6G8S7"/>
<dbReference type="InterPro" id="IPR009057">
    <property type="entry name" value="Homeodomain-like_sf"/>
</dbReference>
<dbReference type="Proteomes" id="UP000325529">
    <property type="component" value="Chromosome"/>
</dbReference>
<evidence type="ECO:0000256" key="3">
    <source>
        <dbReference type="ARBA" id="ARBA00023163"/>
    </source>
</evidence>
<feature type="domain" description="HTH tetR-type" evidence="6">
    <location>
        <begin position="16"/>
        <end position="76"/>
    </location>
</feature>
<dbReference type="PROSITE" id="PS50977">
    <property type="entry name" value="HTH_TETR_2"/>
    <property type="match status" value="1"/>
</dbReference>
<proteinExistence type="predicted"/>
<evidence type="ECO:0000256" key="2">
    <source>
        <dbReference type="ARBA" id="ARBA00023125"/>
    </source>
</evidence>